<evidence type="ECO:0000259" key="12">
    <source>
        <dbReference type="SMART" id="SM00382"/>
    </source>
</evidence>
<dbReference type="InterPro" id="IPR003960">
    <property type="entry name" value="ATPase_AAA_CS"/>
</dbReference>
<dbReference type="Proteomes" id="UP001445335">
    <property type="component" value="Unassembled WGS sequence"/>
</dbReference>
<evidence type="ECO:0000256" key="8">
    <source>
        <dbReference type="ARBA" id="ARBA00022833"/>
    </source>
</evidence>
<dbReference type="AlphaFoldDB" id="A0AAW1RV04"/>
<protein>
    <recommendedName>
        <fullName evidence="12">AAA+ ATPase domain-containing protein</fullName>
    </recommendedName>
</protein>
<evidence type="ECO:0000256" key="6">
    <source>
        <dbReference type="ARBA" id="ARBA00022723"/>
    </source>
</evidence>
<dbReference type="PANTHER" id="PTHR23076">
    <property type="entry name" value="METALLOPROTEASE M41 FTSH"/>
    <property type="match status" value="1"/>
</dbReference>
<accession>A0AAW1RV04</accession>
<dbReference type="GO" id="GO:0045037">
    <property type="term" value="P:protein import into chloroplast stroma"/>
    <property type="evidence" value="ECO:0007669"/>
    <property type="project" value="TreeGrafter"/>
</dbReference>
<comment type="similarity">
    <text evidence="3">In the C-terminal section; belongs to the peptidase M41 family.</text>
</comment>
<dbReference type="SUPFAM" id="SSF52540">
    <property type="entry name" value="P-loop containing nucleoside triphosphate hydrolases"/>
    <property type="match status" value="1"/>
</dbReference>
<dbReference type="InterPro" id="IPR041569">
    <property type="entry name" value="AAA_lid_3"/>
</dbReference>
<keyword evidence="7" id="KW-0378">Hydrolase</keyword>
<reference evidence="13 14" key="1">
    <citation type="journal article" date="2024" name="Nat. Commun.">
        <title>Phylogenomics reveals the evolutionary origins of lichenization in chlorophyte algae.</title>
        <authorList>
            <person name="Puginier C."/>
            <person name="Libourel C."/>
            <person name="Otte J."/>
            <person name="Skaloud P."/>
            <person name="Haon M."/>
            <person name="Grisel S."/>
            <person name="Petersen M."/>
            <person name="Berrin J.G."/>
            <person name="Delaux P.M."/>
            <person name="Dal Grande F."/>
            <person name="Keller J."/>
        </authorList>
    </citation>
    <scope>NUCLEOTIDE SEQUENCE [LARGE SCALE GENOMIC DNA]</scope>
    <source>
        <strain evidence="13 14">SAG 245.80</strain>
    </source>
</reference>
<evidence type="ECO:0000256" key="4">
    <source>
        <dbReference type="ARBA" id="ARBA00010550"/>
    </source>
</evidence>
<comment type="caution">
    <text evidence="13">The sequence shown here is derived from an EMBL/GenBank/DDBJ whole genome shotgun (WGS) entry which is preliminary data.</text>
</comment>
<comment type="subcellular location">
    <subcellularLocation>
        <location evidence="2">Mitochondrion</location>
    </subcellularLocation>
</comment>
<dbReference type="GO" id="GO:0005524">
    <property type="term" value="F:ATP binding"/>
    <property type="evidence" value="ECO:0007669"/>
    <property type="project" value="InterPro"/>
</dbReference>
<dbReference type="InterPro" id="IPR003593">
    <property type="entry name" value="AAA+_ATPase"/>
</dbReference>
<keyword evidence="14" id="KW-1185">Reference proteome</keyword>
<dbReference type="Gene3D" id="3.40.50.300">
    <property type="entry name" value="P-loop containing nucleotide triphosphate hydrolases"/>
    <property type="match status" value="1"/>
</dbReference>
<dbReference type="GO" id="GO:0006508">
    <property type="term" value="P:proteolysis"/>
    <property type="evidence" value="ECO:0007669"/>
    <property type="project" value="UniProtKB-KW"/>
</dbReference>
<dbReference type="GO" id="GO:0005739">
    <property type="term" value="C:mitochondrion"/>
    <property type="evidence" value="ECO:0007669"/>
    <property type="project" value="UniProtKB-SubCell"/>
</dbReference>
<evidence type="ECO:0000256" key="11">
    <source>
        <dbReference type="SAM" id="MobiDB-lite"/>
    </source>
</evidence>
<dbReference type="GO" id="GO:0046872">
    <property type="term" value="F:metal ion binding"/>
    <property type="evidence" value="ECO:0007669"/>
    <property type="project" value="UniProtKB-KW"/>
</dbReference>
<feature type="compositionally biased region" description="Low complexity" evidence="11">
    <location>
        <begin position="655"/>
        <end position="664"/>
    </location>
</feature>
<dbReference type="SUPFAM" id="SSF140990">
    <property type="entry name" value="FtsH protease domain-like"/>
    <property type="match status" value="1"/>
</dbReference>
<dbReference type="FunFam" id="3.40.50.300:FF:000195">
    <property type="entry name" value="ATP-dependent zinc metalloprotease FTSH 11"/>
    <property type="match status" value="1"/>
</dbReference>
<name>A0AAW1RV04_9CHLO</name>
<dbReference type="GO" id="GO:0004222">
    <property type="term" value="F:metalloendopeptidase activity"/>
    <property type="evidence" value="ECO:0007669"/>
    <property type="project" value="InterPro"/>
</dbReference>
<dbReference type="InterPro" id="IPR003959">
    <property type="entry name" value="ATPase_AAA_core"/>
</dbReference>
<proteinExistence type="inferred from homology"/>
<dbReference type="GO" id="GO:0004176">
    <property type="term" value="F:ATP-dependent peptidase activity"/>
    <property type="evidence" value="ECO:0007669"/>
    <property type="project" value="InterPro"/>
</dbReference>
<keyword evidence="5" id="KW-0645">Protease</keyword>
<dbReference type="InterPro" id="IPR037219">
    <property type="entry name" value="Peptidase_M41-like"/>
</dbReference>
<dbReference type="PROSITE" id="PS00674">
    <property type="entry name" value="AAA"/>
    <property type="match status" value="1"/>
</dbReference>
<dbReference type="CDD" id="cd19501">
    <property type="entry name" value="RecA-like_FtsH"/>
    <property type="match status" value="1"/>
</dbReference>
<dbReference type="GO" id="GO:0009507">
    <property type="term" value="C:chloroplast"/>
    <property type="evidence" value="ECO:0007669"/>
    <property type="project" value="TreeGrafter"/>
</dbReference>
<dbReference type="InterPro" id="IPR027417">
    <property type="entry name" value="P-loop_NTPase"/>
</dbReference>
<keyword evidence="9" id="KW-0482">Metalloprotease</keyword>
<keyword evidence="10" id="KW-0496">Mitochondrion</keyword>
<feature type="domain" description="AAA+ ATPase" evidence="12">
    <location>
        <begin position="251"/>
        <end position="388"/>
    </location>
</feature>
<organism evidence="13 14">
    <name type="scientific">Elliptochloris bilobata</name>
    <dbReference type="NCBI Taxonomy" id="381761"/>
    <lineage>
        <taxon>Eukaryota</taxon>
        <taxon>Viridiplantae</taxon>
        <taxon>Chlorophyta</taxon>
        <taxon>core chlorophytes</taxon>
        <taxon>Trebouxiophyceae</taxon>
        <taxon>Trebouxiophyceae incertae sedis</taxon>
        <taxon>Elliptochloris clade</taxon>
        <taxon>Elliptochloris</taxon>
    </lineage>
</organism>
<keyword evidence="8" id="KW-0862">Zinc</keyword>
<comment type="similarity">
    <text evidence="4">In the N-terminal section; belongs to the AAA ATPase family.</text>
</comment>
<dbReference type="SMART" id="SM00382">
    <property type="entry name" value="AAA"/>
    <property type="match status" value="1"/>
</dbReference>
<feature type="region of interest" description="Disordered" evidence="11">
    <location>
        <begin position="645"/>
        <end position="731"/>
    </location>
</feature>
<evidence type="ECO:0000313" key="13">
    <source>
        <dbReference type="EMBL" id="KAK9837152.1"/>
    </source>
</evidence>
<sequence>MLSFQVELPHALARRRLRGLRAAADADPADAAKFAELVQALNGARCGDEVIQLVEAGKHALNSAAAAGFLRALGDTGRLSEYARGEPVRAGEAHRSLPELLRQLQARLAAGGAVAAAPGRTATQPLHVMLQVPPRPPPTALDALRAVALGGASFLAFMVLFVSASYYARRQAMRSIVSSSAAMAASRADLAAATRDAPSFAPKEYNKENVPEVSRVTFADVKGCSEAKAELEEVVEFLKSPTKFTRLGGRLPKGILLTGPPGTGKTLLARAIAGEAGVPFFFRAGSEFEEMFVGVGSRRVRELFAAAKKKAPCIVFIDEIDAVGASRKVWDGTSGTRKTLNQLLVEMDGFEAAEGVIVVAATNYAESLDAALTRPGRFDRHVAVPLPDIRGRHEILMHYLKDKPGGLALDAALLARQTPGMSGADLANLVNEAALIAGKRGMPTLTPAMLDEAMDKAVMGGERKMVRSADARRRTAYHESGHALVAVHTPGALDIHKATIVPRGHALGLVAQVLGADKDEWSQTRQQIGASIDICMGGRVAEELVFGSDQVSTGASQDLQQATRIARMAVAECGMSEAIGPVYVERGGGAGPPASADLQRRVDGEVGRVLHEAHARVTVLLAEKEAELHTLAGALLEHETLSGADIPAEGGAEGSGVESEAGDAAGEGGVGDAATEGRVSDAARASRVQIVALDVPGDTTARAARQAARGGGQGGAQGGAGSAGAVSSEDG</sequence>
<evidence type="ECO:0000256" key="2">
    <source>
        <dbReference type="ARBA" id="ARBA00004173"/>
    </source>
</evidence>
<dbReference type="InterPro" id="IPR000642">
    <property type="entry name" value="Peptidase_M41"/>
</dbReference>
<dbReference type="PANTHER" id="PTHR23076:SF97">
    <property type="entry name" value="ATP-DEPENDENT ZINC METALLOPROTEASE YME1L1"/>
    <property type="match status" value="1"/>
</dbReference>
<evidence type="ECO:0000256" key="10">
    <source>
        <dbReference type="ARBA" id="ARBA00023128"/>
    </source>
</evidence>
<evidence type="ECO:0000256" key="7">
    <source>
        <dbReference type="ARBA" id="ARBA00022801"/>
    </source>
</evidence>
<evidence type="ECO:0000256" key="1">
    <source>
        <dbReference type="ARBA" id="ARBA00001947"/>
    </source>
</evidence>
<dbReference type="Gene3D" id="1.10.8.60">
    <property type="match status" value="1"/>
</dbReference>
<dbReference type="Pfam" id="PF01434">
    <property type="entry name" value="Peptidase_M41"/>
    <property type="match status" value="1"/>
</dbReference>
<keyword evidence="6" id="KW-0479">Metal-binding</keyword>
<gene>
    <name evidence="13" type="ORF">WJX81_006501</name>
</gene>
<evidence type="ECO:0000256" key="3">
    <source>
        <dbReference type="ARBA" id="ARBA00010044"/>
    </source>
</evidence>
<dbReference type="EMBL" id="JALJOU010000023">
    <property type="protein sequence ID" value="KAK9837152.1"/>
    <property type="molecule type" value="Genomic_DNA"/>
</dbReference>
<feature type="compositionally biased region" description="Gly residues" evidence="11">
    <location>
        <begin position="709"/>
        <end position="722"/>
    </location>
</feature>
<dbReference type="Gene3D" id="1.20.58.760">
    <property type="entry name" value="Peptidase M41"/>
    <property type="match status" value="1"/>
</dbReference>
<evidence type="ECO:0000256" key="5">
    <source>
        <dbReference type="ARBA" id="ARBA00022670"/>
    </source>
</evidence>
<comment type="cofactor">
    <cofactor evidence="1">
        <name>Zn(2+)</name>
        <dbReference type="ChEBI" id="CHEBI:29105"/>
    </cofactor>
</comment>
<dbReference type="FunFam" id="1.10.8.60:FF:000001">
    <property type="entry name" value="ATP-dependent zinc metalloprotease FtsH"/>
    <property type="match status" value="1"/>
</dbReference>
<dbReference type="Pfam" id="PF17862">
    <property type="entry name" value="AAA_lid_3"/>
    <property type="match status" value="1"/>
</dbReference>
<dbReference type="Pfam" id="PF00004">
    <property type="entry name" value="AAA"/>
    <property type="match status" value="1"/>
</dbReference>
<evidence type="ECO:0000256" key="9">
    <source>
        <dbReference type="ARBA" id="ARBA00023049"/>
    </source>
</evidence>
<dbReference type="GO" id="GO:0016887">
    <property type="term" value="F:ATP hydrolysis activity"/>
    <property type="evidence" value="ECO:0007669"/>
    <property type="project" value="InterPro"/>
</dbReference>
<evidence type="ECO:0000313" key="14">
    <source>
        <dbReference type="Proteomes" id="UP001445335"/>
    </source>
</evidence>